<evidence type="ECO:0000256" key="1">
    <source>
        <dbReference type="SAM" id="MobiDB-lite"/>
    </source>
</evidence>
<dbReference type="Proteomes" id="UP000717752">
    <property type="component" value="Unassembled WGS sequence"/>
</dbReference>
<gene>
    <name evidence="2" type="ORF">JNB85_28065</name>
</gene>
<reference evidence="2 3" key="1">
    <citation type="journal article" date="2021" name="MBio">
        <title>Poor Competitiveness of Bradyrhizobium in Pigeon Pea Root Colonization in Indian Soils.</title>
        <authorList>
            <person name="Chalasani D."/>
            <person name="Basu A."/>
            <person name="Pullabhotla S.V.S.R.N."/>
            <person name="Jorrin B."/>
            <person name="Neal A.L."/>
            <person name="Poole P.S."/>
            <person name="Podile A.R."/>
            <person name="Tkacz A."/>
        </authorList>
    </citation>
    <scope>NUCLEOTIDE SEQUENCE [LARGE SCALE GENOMIC DNA]</scope>
    <source>
        <strain evidence="2 3">HU56</strain>
    </source>
</reference>
<organism evidence="2 3">
    <name type="scientific">Rhizobium mesosinicum</name>
    <dbReference type="NCBI Taxonomy" id="335017"/>
    <lineage>
        <taxon>Bacteria</taxon>
        <taxon>Pseudomonadati</taxon>
        <taxon>Pseudomonadota</taxon>
        <taxon>Alphaproteobacteria</taxon>
        <taxon>Hyphomicrobiales</taxon>
        <taxon>Rhizobiaceae</taxon>
        <taxon>Rhizobium/Agrobacterium group</taxon>
        <taxon>Rhizobium</taxon>
    </lineage>
</organism>
<evidence type="ECO:0000313" key="3">
    <source>
        <dbReference type="Proteomes" id="UP000717752"/>
    </source>
</evidence>
<dbReference type="EMBL" id="JAEUAK010000015">
    <property type="protein sequence ID" value="MBW9056272.1"/>
    <property type="molecule type" value="Genomic_DNA"/>
</dbReference>
<dbReference type="RefSeq" id="WP_220337672.1">
    <property type="nucleotide sequence ID" value="NZ_JAEUAK010000015.1"/>
</dbReference>
<accession>A0ABS7H1Y7</accession>
<sequence length="123" mass="14664">MKYDAPEKRSEEEITETLSRTDISPDERIRTVLSALYYGRTIEFSGDTLIEEFSRARYPERYWLRNLFETFYGMCRTDYRIDDSIALLEFYKQEAPEYSAEIDCTIDALTEYRVIFSGTHKLH</sequence>
<name>A0ABS7H1Y7_9HYPH</name>
<protein>
    <submittedName>
        <fullName evidence="2">Uncharacterized protein</fullName>
    </submittedName>
</protein>
<proteinExistence type="predicted"/>
<feature type="region of interest" description="Disordered" evidence="1">
    <location>
        <begin position="1"/>
        <end position="20"/>
    </location>
</feature>
<feature type="compositionally biased region" description="Basic and acidic residues" evidence="1">
    <location>
        <begin position="1"/>
        <end position="12"/>
    </location>
</feature>
<evidence type="ECO:0000313" key="2">
    <source>
        <dbReference type="EMBL" id="MBW9056272.1"/>
    </source>
</evidence>
<keyword evidence="3" id="KW-1185">Reference proteome</keyword>
<comment type="caution">
    <text evidence="2">The sequence shown here is derived from an EMBL/GenBank/DDBJ whole genome shotgun (WGS) entry which is preliminary data.</text>
</comment>